<dbReference type="InterPro" id="IPR027417">
    <property type="entry name" value="P-loop_NTPase"/>
</dbReference>
<accession>A0A3N1XTN2</accession>
<comment type="caution">
    <text evidence="1">The sequence shown here is derived from an EMBL/GenBank/DDBJ whole genome shotgun (WGS) entry which is preliminary data.</text>
</comment>
<name>A0A3N1XTN2_9GAMM</name>
<keyword evidence="2" id="KW-1185">Reference proteome</keyword>
<keyword evidence="1" id="KW-0808">Transferase</keyword>
<reference evidence="1 2" key="1">
    <citation type="submission" date="2018-11" db="EMBL/GenBank/DDBJ databases">
        <title>Genomic Encyclopedia of Type Strains, Phase IV (KMG-IV): sequencing the most valuable type-strain genomes for metagenomic binning, comparative biology and taxonomic classification.</title>
        <authorList>
            <person name="Goeker M."/>
        </authorList>
    </citation>
    <scope>NUCLEOTIDE SEQUENCE [LARGE SCALE GENOMIC DNA]</scope>
    <source>
        <strain evidence="1 2">DSM 100275</strain>
    </source>
</reference>
<dbReference type="Gene3D" id="3.40.50.300">
    <property type="entry name" value="P-loop containing nucleotide triphosphate hydrolases"/>
    <property type="match status" value="1"/>
</dbReference>
<evidence type="ECO:0000313" key="2">
    <source>
        <dbReference type="Proteomes" id="UP000276634"/>
    </source>
</evidence>
<dbReference type="SUPFAM" id="SSF52540">
    <property type="entry name" value="P-loop containing nucleoside triphosphate hydrolases"/>
    <property type="match status" value="1"/>
</dbReference>
<dbReference type="Pfam" id="PF13469">
    <property type="entry name" value="Sulfotransfer_3"/>
    <property type="match status" value="1"/>
</dbReference>
<evidence type="ECO:0000313" key="1">
    <source>
        <dbReference type="EMBL" id="ROR29618.1"/>
    </source>
</evidence>
<organism evidence="1 2">
    <name type="scientific">Inmirania thermothiophila</name>
    <dbReference type="NCBI Taxonomy" id="1750597"/>
    <lineage>
        <taxon>Bacteria</taxon>
        <taxon>Pseudomonadati</taxon>
        <taxon>Pseudomonadota</taxon>
        <taxon>Gammaproteobacteria</taxon>
        <taxon>Chromatiales</taxon>
        <taxon>Ectothiorhodospiraceae</taxon>
        <taxon>Inmirania</taxon>
    </lineage>
</organism>
<dbReference type="AlphaFoldDB" id="A0A3N1XTN2"/>
<dbReference type="EMBL" id="RJVI01000003">
    <property type="protein sequence ID" value="ROR29618.1"/>
    <property type="molecule type" value="Genomic_DNA"/>
</dbReference>
<gene>
    <name evidence="1" type="ORF">EDC57_2289</name>
</gene>
<proteinExistence type="predicted"/>
<sequence>MTRRDGAGLILLFGMPRSGTTWVAKILDSHPETLYRHEPDSRHLLQGVPLFPARGEWDGLAPALRRYAAALPRMRDVRTCGKLPIFPKRHLGPGRGVLLRAGVVAAKAAARAGLDLPVPGAAWGADTPGVRLVWKSIESLGRLGALRHALPDAVSVHILRHPCGYAASVARGEAGGRFTGAGTAAEDWGIFEMLLKTDAARRRGLRMEHLRGASPWQRLAWRWVLTNEKALDDLEGAAGHRLLVYERLCEAPAEEARALLAHCGLGWHEQTAAFVAASTGGHDRGYYSVVKDPRRSAWGWREELPAGAVEAILAVTADSPAFRPYAEGGA</sequence>
<dbReference type="OrthoDB" id="1431437at2"/>
<protein>
    <submittedName>
        <fullName evidence="1">Sulfotransferase family protein</fullName>
    </submittedName>
</protein>
<dbReference type="GO" id="GO:0016740">
    <property type="term" value="F:transferase activity"/>
    <property type="evidence" value="ECO:0007669"/>
    <property type="project" value="UniProtKB-KW"/>
</dbReference>
<dbReference type="Proteomes" id="UP000276634">
    <property type="component" value="Unassembled WGS sequence"/>
</dbReference>
<dbReference type="RefSeq" id="WP_148051461.1">
    <property type="nucleotide sequence ID" value="NZ_RJVI01000003.1"/>
</dbReference>